<organism evidence="1 2">
    <name type="scientific">Aureibaculum algae</name>
    <dbReference type="NCBI Taxonomy" id="2584122"/>
    <lineage>
        <taxon>Bacteria</taxon>
        <taxon>Pseudomonadati</taxon>
        <taxon>Bacteroidota</taxon>
        <taxon>Flavobacteriia</taxon>
        <taxon>Flavobacteriales</taxon>
        <taxon>Flavobacteriaceae</taxon>
        <taxon>Aureibaculum</taxon>
    </lineage>
</organism>
<dbReference type="InterPro" id="IPR029063">
    <property type="entry name" value="SAM-dependent_MTases_sf"/>
</dbReference>
<keyword evidence="1" id="KW-0489">Methyltransferase</keyword>
<proteinExistence type="predicted"/>
<keyword evidence="1" id="KW-0808">Transferase</keyword>
<dbReference type="PANTHER" id="PTHR43861">
    <property type="entry name" value="TRANS-ACONITATE 2-METHYLTRANSFERASE-RELATED"/>
    <property type="match status" value="1"/>
</dbReference>
<dbReference type="OrthoDB" id="2370471at2"/>
<dbReference type="KEGG" id="fbe:FF125_21715"/>
<evidence type="ECO:0000313" key="1">
    <source>
        <dbReference type="EMBL" id="QCX41142.1"/>
    </source>
</evidence>
<reference evidence="1 2" key="1">
    <citation type="submission" date="2019-05" db="EMBL/GenBank/DDBJ databases">
        <title>Algicella ahnfeltiae gen. nov., sp. nov., a novel marine bacterium of the family Flavobacteriaceae isolated from a red alga.</title>
        <authorList>
            <person name="Nedashkovskaya O.I."/>
            <person name="Kukhlevskiy A.D."/>
            <person name="Kim S.-G."/>
            <person name="Zhukova N.V."/>
            <person name="Mikhailov V.V."/>
        </authorList>
    </citation>
    <scope>NUCLEOTIDE SEQUENCE [LARGE SCALE GENOMIC DNA]</scope>
    <source>
        <strain evidence="1 2">10Alg115</strain>
    </source>
</reference>
<sequence length="286" mass="32645">MKNNTLEPYISCEDYTVSHETFSISIDKESELLVTTPQPKEEDLGKYYESEDYISHSDTKKSVVDKLYHSVRSYTIKKKVKLINSLNADEKTILDIGAGTGDFLAACKNDGWKVTGVEPNEKAVELLNSKLGGSRVQIFSDINELNSESYDVITMWHVLEHVPNLKEYIAKLKLLLKPNGTLIVAVPNFKSFDANHYKEFWAAYDVPRHLWHFSRKSISDLFGQENMKVEKVLPMKFDSFYVSLLSEKYKTGKSNLVKAFWVGLKSNSKARSSKEYSSLIYVIKNA</sequence>
<dbReference type="Gene3D" id="3.40.50.150">
    <property type="entry name" value="Vaccinia Virus protein VP39"/>
    <property type="match status" value="1"/>
</dbReference>
<name>A0A5B7U2L1_9FLAO</name>
<gene>
    <name evidence="1" type="ORF">FF125_21715</name>
</gene>
<dbReference type="SUPFAM" id="SSF53335">
    <property type="entry name" value="S-adenosyl-L-methionine-dependent methyltransferases"/>
    <property type="match status" value="1"/>
</dbReference>
<evidence type="ECO:0000313" key="2">
    <source>
        <dbReference type="Proteomes" id="UP000306229"/>
    </source>
</evidence>
<dbReference type="PANTHER" id="PTHR43861:SF6">
    <property type="entry name" value="METHYLTRANSFERASE TYPE 11"/>
    <property type="match status" value="1"/>
</dbReference>
<dbReference type="Proteomes" id="UP000306229">
    <property type="component" value="Chromosome"/>
</dbReference>
<dbReference type="Pfam" id="PF13489">
    <property type="entry name" value="Methyltransf_23"/>
    <property type="match status" value="1"/>
</dbReference>
<keyword evidence="2" id="KW-1185">Reference proteome</keyword>
<dbReference type="AlphaFoldDB" id="A0A5B7U2L1"/>
<dbReference type="CDD" id="cd02440">
    <property type="entry name" value="AdoMet_MTases"/>
    <property type="match status" value="1"/>
</dbReference>
<protein>
    <submittedName>
        <fullName evidence="1">Class I SAM-dependent methyltransferase</fullName>
    </submittedName>
</protein>
<accession>A0A5B7U2L1</accession>
<dbReference type="GO" id="GO:0032259">
    <property type="term" value="P:methylation"/>
    <property type="evidence" value="ECO:0007669"/>
    <property type="project" value="UniProtKB-KW"/>
</dbReference>
<dbReference type="EMBL" id="CP040749">
    <property type="protein sequence ID" value="QCX41142.1"/>
    <property type="molecule type" value="Genomic_DNA"/>
</dbReference>
<dbReference type="GO" id="GO:0008168">
    <property type="term" value="F:methyltransferase activity"/>
    <property type="evidence" value="ECO:0007669"/>
    <property type="project" value="UniProtKB-KW"/>
</dbReference>